<accession>A0ABY5GE72</accession>
<keyword evidence="2" id="KW-1185">Reference proteome</keyword>
<dbReference type="RefSeq" id="WP_255388715.1">
    <property type="nucleotide sequence ID" value="NZ_CP101508.1"/>
</dbReference>
<evidence type="ECO:0000313" key="1">
    <source>
        <dbReference type="EMBL" id="UTV27496.1"/>
    </source>
</evidence>
<reference evidence="1" key="1">
    <citation type="submission" date="2022-07" db="EMBL/GenBank/DDBJ databases">
        <title>Genome sequencing of Photobacterium atrarenae GJH2-4.</title>
        <authorList>
            <person name="Park S.-J."/>
        </authorList>
    </citation>
    <scope>NUCLEOTIDE SEQUENCE</scope>
    <source>
        <strain evidence="1">GJH2-4</strain>
    </source>
</reference>
<protein>
    <submittedName>
        <fullName evidence="1">Virion protein</fullName>
    </submittedName>
</protein>
<name>A0ABY5GE72_9GAMM</name>
<gene>
    <name evidence="1" type="ORF">NNL38_14465</name>
</gene>
<proteinExistence type="predicted"/>
<evidence type="ECO:0000313" key="2">
    <source>
        <dbReference type="Proteomes" id="UP001057998"/>
    </source>
</evidence>
<dbReference type="Proteomes" id="UP001057998">
    <property type="component" value="Chromosome 1"/>
</dbReference>
<dbReference type="EMBL" id="CP101508">
    <property type="protein sequence ID" value="UTV27496.1"/>
    <property type="molecule type" value="Genomic_DNA"/>
</dbReference>
<sequence>MGQARGIRNHNPLNIEYSERNNWRGQVGTDGRFAIFEEPKWGFRAAARILRSYKRRGVKTIHDIVHTFAPSHENDSDNYANLVSRWTGYGKHQVVDVENDDTAAVIIQAMARMEVGHRYPLSDVMKGVKLA</sequence>
<organism evidence="1 2">
    <name type="scientific">Photobacterium atrarenae</name>
    <dbReference type="NCBI Taxonomy" id="865757"/>
    <lineage>
        <taxon>Bacteria</taxon>
        <taxon>Pseudomonadati</taxon>
        <taxon>Pseudomonadota</taxon>
        <taxon>Gammaproteobacteria</taxon>
        <taxon>Vibrionales</taxon>
        <taxon>Vibrionaceae</taxon>
        <taxon>Photobacterium</taxon>
    </lineage>
</organism>